<gene>
    <name evidence="1" type="ORF">AsAng_0024780</name>
</gene>
<accession>A0A915YEW6</accession>
<dbReference type="KEGG" id="aup:AsAng_0024780"/>
<evidence type="ECO:0000313" key="1">
    <source>
        <dbReference type="EMBL" id="BDS11764.1"/>
    </source>
</evidence>
<dbReference type="RefSeq" id="WP_264792910.1">
    <property type="nucleotide sequence ID" value="NZ_AP026867.1"/>
</dbReference>
<dbReference type="Proteomes" id="UP001060919">
    <property type="component" value="Chromosome"/>
</dbReference>
<evidence type="ECO:0000313" key="2">
    <source>
        <dbReference type="Proteomes" id="UP001060919"/>
    </source>
</evidence>
<name>A0A915YEW6_9BACT</name>
<proteinExistence type="predicted"/>
<keyword evidence="2" id="KW-1185">Reference proteome</keyword>
<organism evidence="1 2">
    <name type="scientific">Aureispira anguillae</name>
    <dbReference type="NCBI Taxonomy" id="2864201"/>
    <lineage>
        <taxon>Bacteria</taxon>
        <taxon>Pseudomonadati</taxon>
        <taxon>Bacteroidota</taxon>
        <taxon>Saprospiria</taxon>
        <taxon>Saprospirales</taxon>
        <taxon>Saprospiraceae</taxon>
        <taxon>Aureispira</taxon>
    </lineage>
</organism>
<dbReference type="AlphaFoldDB" id="A0A915YEW6"/>
<sequence>MSDKNYQELYLKARKVYEAATVAYKELVAHADVLEKDQLKAAKVAIEKAKKTCLLLQKKAKKDVTVKKQLPLKIAIVTTDTTPSGNSNPIVISDKDANFSIKVKFRIENMSCPKELNITDPCKIQERDQQFYLSIWQDGKLVNLSSQTKVKIVQTQVASENDNTINIVEYSAVITPPVPAGNASHQYTLKFNCKGINGIVAAPNIDYFTSKVGTTQPPKKEVIEGYELKINIDPPTPKNESIYFFDKTKKELGATEIPFKATIENIILPAKDNYVEIKLESENVRTGDTNEIINQQLVQTEKATPILDKNGKKTGQWKGKNVVTVTGTIQLDHTFEPREKHQVILSCKNEQGYVDFKQLTFITHGQLCYDIIITDEDYEPVTVENGIVVGYTAKRIITKKYYPQCNQGGNIIYYNVYEQNKGNLENKNLPQILGNGQGIPSRAKRPCDFTAARNHFSINLKATDFKVKPLVWLVNSTNTTTKNEKPTINTESKSLGRVQFNSGLASFINTGTATKAIRDAVAGRGGSFVRDTSPWTNSSTKQVVGPNGNTINIVTDQRTVVSTQVTIEVTVFTGARGWGGNPAIMSDRIEAIRKVVPNVTLTKSNRGRAVDGVAWLATDAEREGVKDNLVKFDLVTTVVRSIQTRTTVTIPPMGPECP</sequence>
<dbReference type="EMBL" id="AP026867">
    <property type="protein sequence ID" value="BDS11764.1"/>
    <property type="molecule type" value="Genomic_DNA"/>
</dbReference>
<reference evidence="1" key="1">
    <citation type="submission" date="2022-09" db="EMBL/GenBank/DDBJ databases">
        <title>Aureispira anguillicida sp. nov., isolated from Leptocephalus of Japanese eel Anguilla japonica.</title>
        <authorList>
            <person name="Yuasa K."/>
            <person name="Mekata T."/>
            <person name="Ikunari K."/>
        </authorList>
    </citation>
    <scope>NUCLEOTIDE SEQUENCE</scope>
    <source>
        <strain evidence="1">EL160426</strain>
    </source>
</reference>
<protein>
    <submittedName>
        <fullName evidence="1">Uncharacterized protein</fullName>
    </submittedName>
</protein>